<dbReference type="AlphaFoldDB" id="A0A1H4UQ84"/>
<proteinExistence type="predicted"/>
<dbReference type="RefSeq" id="WP_175539681.1">
    <property type="nucleotide sequence ID" value="NZ_FNRT01000002.1"/>
</dbReference>
<gene>
    <name evidence="1" type="ORF">SAMN04489844_2830</name>
</gene>
<dbReference type="STRING" id="402596.SAMN04489844_2830"/>
<keyword evidence="2" id="KW-1185">Reference proteome</keyword>
<dbReference type="EMBL" id="FNRT01000002">
    <property type="protein sequence ID" value="SEC71042.1"/>
    <property type="molecule type" value="Genomic_DNA"/>
</dbReference>
<reference evidence="2" key="1">
    <citation type="submission" date="2016-10" db="EMBL/GenBank/DDBJ databases">
        <authorList>
            <person name="Varghese N."/>
            <person name="Submissions S."/>
        </authorList>
    </citation>
    <scope>NUCLEOTIDE SEQUENCE [LARGE SCALE GENOMIC DNA]</scope>
    <source>
        <strain evidence="2">DSM 22017</strain>
    </source>
</reference>
<protein>
    <recommendedName>
        <fullName evidence="3">Small CPxCG-related zinc finger protein</fullName>
    </recommendedName>
</protein>
<sequence length="55" mass="6329">MSELVTCDFCGTQAPEAETLTWTTAVERGRKQVFCDSCSRTHLRAMESKLDSEWW</sequence>
<evidence type="ECO:0000313" key="1">
    <source>
        <dbReference type="EMBL" id="SEC71042.1"/>
    </source>
</evidence>
<organism evidence="1 2">
    <name type="scientific">Nocardioides exalbidus</name>
    <dbReference type="NCBI Taxonomy" id="402596"/>
    <lineage>
        <taxon>Bacteria</taxon>
        <taxon>Bacillati</taxon>
        <taxon>Actinomycetota</taxon>
        <taxon>Actinomycetes</taxon>
        <taxon>Propionibacteriales</taxon>
        <taxon>Nocardioidaceae</taxon>
        <taxon>Nocardioides</taxon>
    </lineage>
</organism>
<evidence type="ECO:0000313" key="2">
    <source>
        <dbReference type="Proteomes" id="UP000198742"/>
    </source>
</evidence>
<evidence type="ECO:0008006" key="3">
    <source>
        <dbReference type="Google" id="ProtNLM"/>
    </source>
</evidence>
<accession>A0A1H4UQ84</accession>
<name>A0A1H4UQ84_9ACTN</name>
<dbReference type="Proteomes" id="UP000198742">
    <property type="component" value="Unassembled WGS sequence"/>
</dbReference>